<dbReference type="EMBL" id="AMZH03005500">
    <property type="protein sequence ID" value="RRT66250.1"/>
    <property type="molecule type" value="Genomic_DNA"/>
</dbReference>
<evidence type="ECO:0000313" key="3">
    <source>
        <dbReference type="Proteomes" id="UP000287651"/>
    </source>
</evidence>
<name>A0A426ZQM6_ENSVE</name>
<feature type="region of interest" description="Disordered" evidence="1">
    <location>
        <begin position="1"/>
        <end position="25"/>
    </location>
</feature>
<reference evidence="2 3" key="1">
    <citation type="journal article" date="2014" name="Agronomy (Basel)">
        <title>A Draft Genome Sequence for Ensete ventricosum, the Drought-Tolerant Tree Against Hunger.</title>
        <authorList>
            <person name="Harrison J."/>
            <person name="Moore K.A."/>
            <person name="Paszkiewicz K."/>
            <person name="Jones T."/>
            <person name="Grant M."/>
            <person name="Ambacheew D."/>
            <person name="Muzemil S."/>
            <person name="Studholme D.J."/>
        </authorList>
    </citation>
    <scope>NUCLEOTIDE SEQUENCE [LARGE SCALE GENOMIC DNA]</scope>
</reference>
<proteinExistence type="predicted"/>
<organism evidence="2 3">
    <name type="scientific">Ensete ventricosum</name>
    <name type="common">Abyssinian banana</name>
    <name type="synonym">Musa ensete</name>
    <dbReference type="NCBI Taxonomy" id="4639"/>
    <lineage>
        <taxon>Eukaryota</taxon>
        <taxon>Viridiplantae</taxon>
        <taxon>Streptophyta</taxon>
        <taxon>Embryophyta</taxon>
        <taxon>Tracheophyta</taxon>
        <taxon>Spermatophyta</taxon>
        <taxon>Magnoliopsida</taxon>
        <taxon>Liliopsida</taxon>
        <taxon>Zingiberales</taxon>
        <taxon>Musaceae</taxon>
        <taxon>Ensete</taxon>
    </lineage>
</organism>
<gene>
    <name evidence="2" type="ORF">B296_00033096</name>
</gene>
<dbReference type="AlphaFoldDB" id="A0A426ZQM6"/>
<evidence type="ECO:0000256" key="1">
    <source>
        <dbReference type="SAM" id="MobiDB-lite"/>
    </source>
</evidence>
<evidence type="ECO:0000313" key="2">
    <source>
        <dbReference type="EMBL" id="RRT66250.1"/>
    </source>
</evidence>
<protein>
    <submittedName>
        <fullName evidence="2">Uncharacterized protein</fullName>
    </submittedName>
</protein>
<accession>A0A426ZQM6</accession>
<sequence>RRGGRGAEQGEPLLGDDEGDEGAVGSEEAAQAHHGVDVAAARVRNRHQVAGRRGGRHGLRLSPLRRLRCGVRARDDGAKLSEAGEGHTLGVAFALLDVRYFFIGRSTYRRALAKAAKETAHNLIVYIIVVWRKNKTNQAGIENSKESSIRRTLPFNV</sequence>
<dbReference type="Proteomes" id="UP000287651">
    <property type="component" value="Unassembled WGS sequence"/>
</dbReference>
<feature type="non-terminal residue" evidence="2">
    <location>
        <position position="1"/>
    </location>
</feature>
<comment type="caution">
    <text evidence="2">The sequence shown here is derived from an EMBL/GenBank/DDBJ whole genome shotgun (WGS) entry which is preliminary data.</text>
</comment>